<dbReference type="Gene3D" id="3.50.50.60">
    <property type="entry name" value="FAD/NAD(P)-binding domain"/>
    <property type="match status" value="1"/>
</dbReference>
<dbReference type="PANTHER" id="PTHR13847:SF201">
    <property type="entry name" value="PUTATIBE OXIDOREDUCTASE"/>
    <property type="match status" value="1"/>
</dbReference>
<dbReference type="Gene3D" id="3.30.9.10">
    <property type="entry name" value="D-Amino Acid Oxidase, subunit A, domain 2"/>
    <property type="match status" value="1"/>
</dbReference>
<sequence>MKLHSGNFAWQNTLPVPPQYETLQHDISCDCLIIGGGVSGALCAYFLAESGIHTVLIDKRKIASGSTLANTGLIQFSNDKTLRSLIHTFGEKQAVRFYQMCREAVSKLFKLSQGLKPEARFLTRNSLYFASTDDDVGMLHQEYETLRKYHFPVEWWDRTHIADRFPFEKPGAIYNDGDGEGNPVAFVHGLIEAASAMGLAVFENTEATGFDFEPQGVLCRTGNYVIRARHVIFATGYETQEFHKERGAYLSSSYVVATEPAEHFDDWFERCLLWETARPYLYLRTTPDKRILIGGLDEPLPGGKLNESRYLNQGKRLLKKMHELFPGKRELKADYAWGAVFGQSRDGLPFIGTHPSFPCCYFIEGYGGNGTVYSMIAAEMLTDVLLGKNRPDMEWFSLTRTSKPAPAASRLRTRP</sequence>
<dbReference type="InterPro" id="IPR006076">
    <property type="entry name" value="FAD-dep_OxRdtase"/>
</dbReference>
<dbReference type="OrthoDB" id="571248at2"/>
<dbReference type="Proteomes" id="UP000447876">
    <property type="component" value="Unassembled WGS sequence"/>
</dbReference>
<dbReference type="GO" id="GO:0005737">
    <property type="term" value="C:cytoplasm"/>
    <property type="evidence" value="ECO:0007669"/>
    <property type="project" value="TreeGrafter"/>
</dbReference>
<evidence type="ECO:0000259" key="1">
    <source>
        <dbReference type="Pfam" id="PF01266"/>
    </source>
</evidence>
<name>A0A7X3CLF2_9BACL</name>
<dbReference type="SUPFAM" id="SSF51905">
    <property type="entry name" value="FAD/NAD(P)-binding domain"/>
    <property type="match status" value="1"/>
</dbReference>
<proteinExistence type="predicted"/>
<dbReference type="RefSeq" id="WP_155609354.1">
    <property type="nucleotide sequence ID" value="NZ_WNZW01000001.1"/>
</dbReference>
<protein>
    <submittedName>
        <fullName evidence="2">FAD-dependent oxidoreductase</fullName>
    </submittedName>
</protein>
<dbReference type="Pfam" id="PF01266">
    <property type="entry name" value="DAO"/>
    <property type="match status" value="1"/>
</dbReference>
<gene>
    <name evidence="2" type="ORF">GNP95_02680</name>
</gene>
<comment type="caution">
    <text evidence="2">The sequence shown here is derived from an EMBL/GenBank/DDBJ whole genome shotgun (WGS) entry which is preliminary data.</text>
</comment>
<feature type="domain" description="FAD dependent oxidoreductase" evidence="1">
    <location>
        <begin position="30"/>
        <end position="383"/>
    </location>
</feature>
<dbReference type="EMBL" id="WNZW01000001">
    <property type="protein sequence ID" value="MUG43915.1"/>
    <property type="molecule type" value="Genomic_DNA"/>
</dbReference>
<evidence type="ECO:0000313" key="2">
    <source>
        <dbReference type="EMBL" id="MUG43915.1"/>
    </source>
</evidence>
<dbReference type="AlphaFoldDB" id="A0A7X3CLF2"/>
<dbReference type="PANTHER" id="PTHR13847">
    <property type="entry name" value="SARCOSINE DEHYDROGENASE-RELATED"/>
    <property type="match status" value="1"/>
</dbReference>
<organism evidence="2 3">
    <name type="scientific">Paenibacillus woosongensis</name>
    <dbReference type="NCBI Taxonomy" id="307580"/>
    <lineage>
        <taxon>Bacteria</taxon>
        <taxon>Bacillati</taxon>
        <taxon>Bacillota</taxon>
        <taxon>Bacilli</taxon>
        <taxon>Bacillales</taxon>
        <taxon>Paenibacillaceae</taxon>
        <taxon>Paenibacillus</taxon>
    </lineage>
</organism>
<reference evidence="2 3" key="1">
    <citation type="submission" date="2019-11" db="EMBL/GenBank/DDBJ databases">
        <title>Draft genome sequences of five Paenibacillus species of dairy origin.</title>
        <authorList>
            <person name="Olajide A.M."/>
            <person name="Chen S."/>
            <person name="Lapointe G."/>
        </authorList>
    </citation>
    <scope>NUCLEOTIDE SEQUENCE [LARGE SCALE GENOMIC DNA]</scope>
    <source>
        <strain evidence="2 3">12CR55</strain>
    </source>
</reference>
<dbReference type="InterPro" id="IPR036188">
    <property type="entry name" value="FAD/NAD-bd_sf"/>
</dbReference>
<accession>A0A7X3CLF2</accession>
<evidence type="ECO:0000313" key="3">
    <source>
        <dbReference type="Proteomes" id="UP000447876"/>
    </source>
</evidence>